<reference evidence="2 3" key="1">
    <citation type="submission" date="2024-02" db="EMBL/GenBank/DDBJ databases">
        <title>Adaptive strategies in a cosmopolitan and abundant soil bacterium.</title>
        <authorList>
            <person name="Carini P."/>
        </authorList>
    </citation>
    <scope>NUCLEOTIDE SEQUENCE [LARGE SCALE GENOMIC DNA]</scope>
    <source>
        <strain evidence="2 3">AZCC 1608</strain>
    </source>
</reference>
<dbReference type="RefSeq" id="WP_334477279.1">
    <property type="nucleotide sequence ID" value="NZ_JAZHRV010000001.1"/>
</dbReference>
<dbReference type="Proteomes" id="UP001364224">
    <property type="component" value="Unassembled WGS sequence"/>
</dbReference>
<accession>A0ABU8B3X2</accession>
<name>A0ABU8B3X2_9BRAD</name>
<feature type="transmembrane region" description="Helical" evidence="1">
    <location>
        <begin position="21"/>
        <end position="41"/>
    </location>
</feature>
<gene>
    <name evidence="2" type="ORF">V1286_000438</name>
</gene>
<comment type="caution">
    <text evidence="2">The sequence shown here is derived from an EMBL/GenBank/DDBJ whole genome shotgun (WGS) entry which is preliminary data.</text>
</comment>
<feature type="transmembrane region" description="Helical" evidence="1">
    <location>
        <begin position="61"/>
        <end position="79"/>
    </location>
</feature>
<protein>
    <submittedName>
        <fullName evidence="2">Uncharacterized protein</fullName>
    </submittedName>
</protein>
<keyword evidence="3" id="KW-1185">Reference proteome</keyword>
<evidence type="ECO:0000313" key="2">
    <source>
        <dbReference type="EMBL" id="MEH2552909.1"/>
    </source>
</evidence>
<keyword evidence="1" id="KW-0472">Membrane</keyword>
<organism evidence="2 3">
    <name type="scientific">Bradyrhizobium algeriense</name>
    <dbReference type="NCBI Taxonomy" id="634784"/>
    <lineage>
        <taxon>Bacteria</taxon>
        <taxon>Pseudomonadati</taxon>
        <taxon>Pseudomonadota</taxon>
        <taxon>Alphaproteobacteria</taxon>
        <taxon>Hyphomicrobiales</taxon>
        <taxon>Nitrobacteraceae</taxon>
        <taxon>Bradyrhizobium</taxon>
    </lineage>
</organism>
<evidence type="ECO:0000256" key="1">
    <source>
        <dbReference type="SAM" id="Phobius"/>
    </source>
</evidence>
<keyword evidence="1" id="KW-0812">Transmembrane</keyword>
<dbReference type="EMBL" id="JAZHRV010000001">
    <property type="protein sequence ID" value="MEH2552909.1"/>
    <property type="molecule type" value="Genomic_DNA"/>
</dbReference>
<proteinExistence type="predicted"/>
<sequence length="233" mass="26046">MDFRSFFDFCEKLFRVWIGTAWGKGALILIAGGVLSITSITQYVVPPFAKLFGVSITIPDTPAWLSLVLIVLGISLLILQRVIPERPAIQEPPRGNPHDVKLLADYRALMTPELIAFLTDHSFRLPYRVSILNPLELIAYEWRGAHYEFLDSELQDSLSNVIGASRGLCNVITNRIFPDYNNPEIGTPLTDLDLREGIQPQTRAAIEQMNTLAKGVVTTANNFETLARLKLPL</sequence>
<evidence type="ECO:0000313" key="3">
    <source>
        <dbReference type="Proteomes" id="UP001364224"/>
    </source>
</evidence>
<keyword evidence="1" id="KW-1133">Transmembrane helix</keyword>